<keyword evidence="1" id="KW-1133">Transmembrane helix</keyword>
<dbReference type="EMBL" id="CP013099">
    <property type="protein sequence ID" value="ALP53282.1"/>
    <property type="molecule type" value="Genomic_DNA"/>
</dbReference>
<dbReference type="KEGG" id="tee:Tel_09000"/>
<evidence type="ECO:0000313" key="2">
    <source>
        <dbReference type="EMBL" id="ALP53282.1"/>
    </source>
</evidence>
<dbReference type="Pfam" id="PF13620">
    <property type="entry name" value="CarboxypepD_reg"/>
    <property type="match status" value="1"/>
</dbReference>
<reference evidence="2" key="1">
    <citation type="submission" date="2015-10" db="EMBL/GenBank/DDBJ databases">
        <title>Description of Candidatus Tenderia electrophaga gen. nov, sp. nov., an Uncultivated Electroautotroph from a Biocathode Enrichment.</title>
        <authorList>
            <person name="Eddie B.J."/>
            <person name="Malanoski A.P."/>
            <person name="Wang Z."/>
            <person name="Hall R.J."/>
            <person name="Oh S.D."/>
            <person name="Heiner C."/>
            <person name="Lin B."/>
            <person name="Strycharz-Glaven S.M."/>
        </authorList>
    </citation>
    <scope>NUCLEOTIDE SEQUENCE [LARGE SCALE GENOMIC DNA]</scope>
    <source>
        <strain evidence="2">NRL1</strain>
    </source>
</reference>
<protein>
    <recommendedName>
        <fullName evidence="4">Carboxypeptidase regulatory-like domain-containing protein</fullName>
    </recommendedName>
</protein>
<dbReference type="Gene3D" id="2.60.40.1120">
    <property type="entry name" value="Carboxypeptidase-like, regulatory domain"/>
    <property type="match status" value="1"/>
</dbReference>
<feature type="transmembrane region" description="Helical" evidence="1">
    <location>
        <begin position="6"/>
        <end position="28"/>
    </location>
</feature>
<dbReference type="Proteomes" id="UP000055136">
    <property type="component" value="Chromosome"/>
</dbReference>
<gene>
    <name evidence="2" type="ORF">Tel_09000</name>
</gene>
<organism evidence="2 3">
    <name type="scientific">Candidatus Tenderia electrophaga</name>
    <dbReference type="NCBI Taxonomy" id="1748243"/>
    <lineage>
        <taxon>Bacteria</taxon>
        <taxon>Pseudomonadati</taxon>
        <taxon>Pseudomonadota</taxon>
        <taxon>Gammaproteobacteria</taxon>
        <taxon>Candidatus Tenderiales</taxon>
        <taxon>Candidatus Tenderiaceae</taxon>
        <taxon>Candidatus Tenderia</taxon>
    </lineage>
</organism>
<sequence length="164" mass="17963">MSDVGVIKTFAQVAGLGGLALVLVLFVFRDVIRKDIFARLTKRQSYQLFRLIIIVTSLLSVTGMGAWVYVSQDPPKPTSSRVVISGSVSGPNGEPLRGVIITADHYPFRAVSNTDGSFAESLLLPQRNEPVTLRAYHEGYLTSETSITVAQENPQVDIVMKERP</sequence>
<dbReference type="AlphaFoldDB" id="A0A0S2TDT5"/>
<name>A0A0S2TDT5_9GAMM</name>
<keyword evidence="1" id="KW-0472">Membrane</keyword>
<dbReference type="STRING" id="1748243.Tel_09000"/>
<keyword evidence="3" id="KW-1185">Reference proteome</keyword>
<evidence type="ECO:0000313" key="3">
    <source>
        <dbReference type="Proteomes" id="UP000055136"/>
    </source>
</evidence>
<keyword evidence="1" id="KW-0812">Transmembrane</keyword>
<accession>A0A0S2TDT5</accession>
<dbReference type="InterPro" id="IPR008969">
    <property type="entry name" value="CarboxyPept-like_regulatory"/>
</dbReference>
<evidence type="ECO:0008006" key="4">
    <source>
        <dbReference type="Google" id="ProtNLM"/>
    </source>
</evidence>
<proteinExistence type="predicted"/>
<evidence type="ECO:0000256" key="1">
    <source>
        <dbReference type="SAM" id="Phobius"/>
    </source>
</evidence>
<feature type="transmembrane region" description="Helical" evidence="1">
    <location>
        <begin position="48"/>
        <end position="70"/>
    </location>
</feature>
<dbReference type="SUPFAM" id="SSF49464">
    <property type="entry name" value="Carboxypeptidase regulatory domain-like"/>
    <property type="match status" value="1"/>
</dbReference>